<comment type="similarity">
    <text evidence="4">Belongs to the cyclin family. Cyclin T subfamily.</text>
</comment>
<feature type="domain" description="Cyclin-like" evidence="9">
    <location>
        <begin position="47"/>
        <end position="149"/>
    </location>
</feature>
<dbReference type="Gene3D" id="1.10.472.10">
    <property type="entry name" value="Cyclin-like"/>
    <property type="match status" value="2"/>
</dbReference>
<feature type="transmembrane region" description="Helical" evidence="8">
    <location>
        <begin position="1185"/>
        <end position="1201"/>
    </location>
</feature>
<dbReference type="Gene3D" id="1.25.40.10">
    <property type="entry name" value="Tetratricopeptide repeat domain"/>
    <property type="match status" value="3"/>
</dbReference>
<dbReference type="InterPro" id="IPR036915">
    <property type="entry name" value="Cyclin-like_sf"/>
</dbReference>
<dbReference type="InterPro" id="IPR013763">
    <property type="entry name" value="Cyclin-like_dom"/>
</dbReference>
<feature type="domain" description="Cyclin-like" evidence="9">
    <location>
        <begin position="162"/>
        <end position="263"/>
    </location>
</feature>
<evidence type="ECO:0000259" key="9">
    <source>
        <dbReference type="SMART" id="SM00385"/>
    </source>
</evidence>
<dbReference type="OrthoDB" id="767661at2759"/>
<dbReference type="InterPro" id="IPR011990">
    <property type="entry name" value="TPR-like_helical_dom_sf"/>
</dbReference>
<evidence type="ECO:0000256" key="8">
    <source>
        <dbReference type="SAM" id="Phobius"/>
    </source>
</evidence>
<accession>A0A3L6QIB4</accession>
<keyword evidence="2" id="KW-0809">Transit peptide</keyword>
<dbReference type="SUPFAM" id="SSF47954">
    <property type="entry name" value="Cyclin-like"/>
    <property type="match status" value="2"/>
</dbReference>
<evidence type="ECO:0000256" key="4">
    <source>
        <dbReference type="ARBA" id="ARBA00061204"/>
    </source>
</evidence>
<keyword evidence="1" id="KW-0677">Repeat</keyword>
<organism evidence="10 11">
    <name type="scientific">Panicum miliaceum</name>
    <name type="common">Proso millet</name>
    <name type="synonym">Broomcorn millet</name>
    <dbReference type="NCBI Taxonomy" id="4540"/>
    <lineage>
        <taxon>Eukaryota</taxon>
        <taxon>Viridiplantae</taxon>
        <taxon>Streptophyta</taxon>
        <taxon>Embryophyta</taxon>
        <taxon>Tracheophyta</taxon>
        <taxon>Spermatophyta</taxon>
        <taxon>Magnoliopsida</taxon>
        <taxon>Liliopsida</taxon>
        <taxon>Poales</taxon>
        <taxon>Poaceae</taxon>
        <taxon>PACMAD clade</taxon>
        <taxon>Panicoideae</taxon>
        <taxon>Panicodae</taxon>
        <taxon>Paniceae</taxon>
        <taxon>Panicinae</taxon>
        <taxon>Panicum</taxon>
        <taxon>Panicum sect. Panicum</taxon>
    </lineage>
</organism>
<keyword evidence="8" id="KW-1133">Transmembrane helix</keyword>
<dbReference type="Pfam" id="PF01535">
    <property type="entry name" value="PPR"/>
    <property type="match status" value="3"/>
</dbReference>
<feature type="compositionally biased region" description="Basic residues" evidence="7">
    <location>
        <begin position="244"/>
        <end position="254"/>
    </location>
</feature>
<keyword evidence="8" id="KW-0472">Membrane</keyword>
<evidence type="ECO:0000256" key="6">
    <source>
        <dbReference type="RuleBase" id="RU000383"/>
    </source>
</evidence>
<reference evidence="11" key="1">
    <citation type="journal article" date="2019" name="Nat. Commun.">
        <title>The genome of broomcorn millet.</title>
        <authorList>
            <person name="Zou C."/>
            <person name="Miki D."/>
            <person name="Li D."/>
            <person name="Tang Q."/>
            <person name="Xiao L."/>
            <person name="Rajput S."/>
            <person name="Deng P."/>
            <person name="Jia W."/>
            <person name="Huang R."/>
            <person name="Zhang M."/>
            <person name="Sun Y."/>
            <person name="Hu J."/>
            <person name="Fu X."/>
            <person name="Schnable P.S."/>
            <person name="Li F."/>
            <person name="Zhang H."/>
            <person name="Feng B."/>
            <person name="Zhu X."/>
            <person name="Liu R."/>
            <person name="Schnable J.C."/>
            <person name="Zhu J.-K."/>
            <person name="Zhang H."/>
        </authorList>
    </citation>
    <scope>NUCLEOTIDE SEQUENCE [LARGE SCALE GENOMIC DNA]</scope>
</reference>
<evidence type="ECO:0000256" key="5">
    <source>
        <dbReference type="PROSITE-ProRule" id="PRU00708"/>
    </source>
</evidence>
<dbReference type="AlphaFoldDB" id="A0A3L6QIB4"/>
<sequence length="1202" mass="135882">MGAAWEEGGERSRSWYLSREEIERDSPSRRDGVGAAKEAELRATYCSFIRDVCIRLQLPQITIATAILLCHRFYLRQSHAKNEWQTVATVCIFLASKIEDTPCSLKSVVIVAYETMYRKNTDAAKRIHQEEVLAKQKSLILVGETLLLSTIRFDFNILHPYEPLKLALKNLGIFQKEVRQGAMGIINDTLPTTLVVQFKPHFIAAGSLFLAAKFHNFILPSKNGRVWWNEFDVAPKQLQGIKSSGKKSTSRSARRTCEENPYQQTHINHNSDAVATDQRLEGQACRGTLKAGCVNEAGIRDLKKRRVQEVAGLQAPVHKSDTNAWRPFSGRRAAVTPATAVTRASLLRLKQAAASKKTTSPSSLIQAHAHALDEDDAPEALTKALMSVLDGPDDAEEATPSEAPVDSEDTGEVVTSNKILDFEWFKSPPSRDPLMHWRREVAREKKKQYIFKNVESRRYTKLMRLCANKLGTESTIEFFGKLGRETGVKEFNSLIRLCLDKARACKDVDSALEYIYRAYHLFETMRDKGLTIEQDVYGPFLLYLVDVGLLEEFEMFTAFFKDVNPQSFSRIAYYEMLLCIRVQDEEKIQELCHSVEDYNKEAHYDIAESYMLAFAESGRKEDLIALLDLLDLTKVSGSKYISNIFKSLGRLELENYADKLLQGMRSKGCADGTISPLILDYAANIPNIMVEDMLVAFHKWHDKFEVAPSIAAYNKIISRCCNSSKISLALDVADSMCKSGSNVPIESFHPIIDACEQAGEFHMARSMYDLIRHHNLKLKSETFRSMISLFVKMKDFEGAYNILTDAEESGEISTVSLYNVIMLGYYREKNYNGAQMVMSQMQIAGVKPDSETFSYLIVNCESEENIAKYHDQLRQDGIQITKHIYMALINAYTRLGNFDMAKQVLLDKEIPRKLLSDIKSALVGALASNGQVLDALRMYDDIKQSGGSLEPKAAIALIDHIRTEGELDRMHQLLDELNDSSCWFDGCGRAVLYCVQHNYPDAAIDLLKQLKEKDEMSTYMVVDQVFCQIWEMEITNLDLGMVLLHAVKELRLNVSRTSLDFLLSACVKSKNSQRAQQIWSEYESAGLSHNVLTSLRMYQALLSSGGRKAAKKLLKKISKKDEHVRYIIGACRITYCSEDLKPSATIRFGFGNRSSSKQIAANEGAEGEILLSGFMINSTLRRRTHLVQSFSVVFLYWFYVFS</sequence>
<dbReference type="EMBL" id="PQIB02000012">
    <property type="protein sequence ID" value="RLM79575.1"/>
    <property type="molecule type" value="Genomic_DNA"/>
</dbReference>
<comment type="caution">
    <text evidence="10">The sequence shown here is derived from an EMBL/GenBank/DDBJ whole genome shotgun (WGS) entry which is preliminary data.</text>
</comment>
<evidence type="ECO:0000313" key="11">
    <source>
        <dbReference type="Proteomes" id="UP000275267"/>
    </source>
</evidence>
<evidence type="ECO:0000256" key="3">
    <source>
        <dbReference type="ARBA" id="ARBA00023127"/>
    </source>
</evidence>
<feature type="repeat" description="PPR" evidence="5">
    <location>
        <begin position="814"/>
        <end position="848"/>
    </location>
</feature>
<feature type="region of interest" description="Disordered" evidence="7">
    <location>
        <begin position="242"/>
        <end position="272"/>
    </location>
</feature>
<dbReference type="InterPro" id="IPR002885">
    <property type="entry name" value="PPR_rpt"/>
</dbReference>
<dbReference type="PANTHER" id="PTHR47262:SF1">
    <property type="entry name" value="OS02G0132600 PROTEIN"/>
    <property type="match status" value="1"/>
</dbReference>
<dbReference type="STRING" id="4540.A0A3L6QIB4"/>
<dbReference type="Pfam" id="PF13041">
    <property type="entry name" value="PPR_2"/>
    <property type="match status" value="1"/>
</dbReference>
<keyword evidence="8" id="KW-0812">Transmembrane</keyword>
<keyword evidence="11" id="KW-1185">Reference proteome</keyword>
<dbReference type="Pfam" id="PF00134">
    <property type="entry name" value="Cyclin_N"/>
    <property type="match status" value="1"/>
</dbReference>
<evidence type="ECO:0000256" key="1">
    <source>
        <dbReference type="ARBA" id="ARBA00022737"/>
    </source>
</evidence>
<dbReference type="SMART" id="SM00385">
    <property type="entry name" value="CYCLIN"/>
    <property type="match status" value="2"/>
</dbReference>
<dbReference type="InterPro" id="IPR006671">
    <property type="entry name" value="Cyclin_N"/>
</dbReference>
<feature type="region of interest" description="Disordered" evidence="7">
    <location>
        <begin position="391"/>
        <end position="411"/>
    </location>
</feature>
<protein>
    <submittedName>
        <fullName evidence="10">Pentatricopeptide repeat-containing protein</fullName>
    </submittedName>
</protein>
<name>A0A3L6QIB4_PANMI</name>
<dbReference type="FunFam" id="1.10.472.10:FF:000081">
    <property type="entry name" value="Cyclin family protein"/>
    <property type="match status" value="1"/>
</dbReference>
<feature type="compositionally biased region" description="Polar residues" evidence="7">
    <location>
        <begin position="261"/>
        <end position="272"/>
    </location>
</feature>
<evidence type="ECO:0000313" key="10">
    <source>
        <dbReference type="EMBL" id="RLM79575.1"/>
    </source>
</evidence>
<dbReference type="Proteomes" id="UP000275267">
    <property type="component" value="Unassembled WGS sequence"/>
</dbReference>
<gene>
    <name evidence="10" type="ORF">C2845_PM12G01820</name>
</gene>
<evidence type="ECO:0000256" key="7">
    <source>
        <dbReference type="SAM" id="MobiDB-lite"/>
    </source>
</evidence>
<dbReference type="PROSITE" id="PS51375">
    <property type="entry name" value="PPR"/>
    <property type="match status" value="1"/>
</dbReference>
<proteinExistence type="inferred from homology"/>
<dbReference type="PANTHER" id="PTHR47262">
    <property type="entry name" value="OS02G0132600 PROTEIN"/>
    <property type="match status" value="1"/>
</dbReference>
<evidence type="ECO:0000256" key="2">
    <source>
        <dbReference type="ARBA" id="ARBA00022946"/>
    </source>
</evidence>
<keyword evidence="3 6" id="KW-0195">Cyclin</keyword>